<comment type="caution">
    <text evidence="2">The sequence shown here is derived from an EMBL/GenBank/DDBJ whole genome shotgun (WGS) entry which is preliminary data.</text>
</comment>
<dbReference type="AlphaFoldDB" id="A0A4Y2MBA4"/>
<feature type="compositionally biased region" description="Basic and acidic residues" evidence="1">
    <location>
        <begin position="18"/>
        <end position="27"/>
    </location>
</feature>
<proteinExistence type="predicted"/>
<evidence type="ECO:0000313" key="2">
    <source>
        <dbReference type="EMBL" id="GBN23784.1"/>
    </source>
</evidence>
<gene>
    <name evidence="2" type="ORF">AVEN_104393_1</name>
</gene>
<keyword evidence="3" id="KW-1185">Reference proteome</keyword>
<feature type="compositionally biased region" description="Basic residues" evidence="1">
    <location>
        <begin position="28"/>
        <end position="38"/>
    </location>
</feature>
<dbReference type="Proteomes" id="UP000499080">
    <property type="component" value="Unassembled WGS sequence"/>
</dbReference>
<protein>
    <submittedName>
        <fullName evidence="2">Uncharacterized protein</fullName>
    </submittedName>
</protein>
<accession>A0A4Y2MBA4</accession>
<reference evidence="2 3" key="1">
    <citation type="journal article" date="2019" name="Sci. Rep.">
        <title>Orb-weaving spider Araneus ventricosus genome elucidates the spidroin gene catalogue.</title>
        <authorList>
            <person name="Kono N."/>
            <person name="Nakamura H."/>
            <person name="Ohtoshi R."/>
            <person name="Moran D.A.P."/>
            <person name="Shinohara A."/>
            <person name="Yoshida Y."/>
            <person name="Fujiwara M."/>
            <person name="Mori M."/>
            <person name="Tomita M."/>
            <person name="Arakawa K."/>
        </authorList>
    </citation>
    <scope>NUCLEOTIDE SEQUENCE [LARGE SCALE GENOMIC DNA]</scope>
</reference>
<feature type="region of interest" description="Disordered" evidence="1">
    <location>
        <begin position="18"/>
        <end position="38"/>
    </location>
</feature>
<sequence length="83" mass="9684">MSLRSEILVLRPRQFQETKDALKNDTHKGKKRKPRTKSLQKLAANLSLGWWTCHHPWDEQKGQDHCQHVHLVLIWGLLGSPLL</sequence>
<evidence type="ECO:0000256" key="1">
    <source>
        <dbReference type="SAM" id="MobiDB-lite"/>
    </source>
</evidence>
<name>A0A4Y2MBA4_ARAVE</name>
<organism evidence="2 3">
    <name type="scientific">Araneus ventricosus</name>
    <name type="common">Orbweaver spider</name>
    <name type="synonym">Epeira ventricosa</name>
    <dbReference type="NCBI Taxonomy" id="182803"/>
    <lineage>
        <taxon>Eukaryota</taxon>
        <taxon>Metazoa</taxon>
        <taxon>Ecdysozoa</taxon>
        <taxon>Arthropoda</taxon>
        <taxon>Chelicerata</taxon>
        <taxon>Arachnida</taxon>
        <taxon>Araneae</taxon>
        <taxon>Araneomorphae</taxon>
        <taxon>Entelegynae</taxon>
        <taxon>Araneoidea</taxon>
        <taxon>Araneidae</taxon>
        <taxon>Araneus</taxon>
    </lineage>
</organism>
<evidence type="ECO:0000313" key="3">
    <source>
        <dbReference type="Proteomes" id="UP000499080"/>
    </source>
</evidence>
<dbReference type="EMBL" id="BGPR01007038">
    <property type="protein sequence ID" value="GBN23784.1"/>
    <property type="molecule type" value="Genomic_DNA"/>
</dbReference>